<organism evidence="3 4">
    <name type="scientific">Bradyrhizobium denitrificans</name>
    <dbReference type="NCBI Taxonomy" id="2734912"/>
    <lineage>
        <taxon>Bacteria</taxon>
        <taxon>Pseudomonadati</taxon>
        <taxon>Pseudomonadota</taxon>
        <taxon>Alphaproteobacteria</taxon>
        <taxon>Hyphomicrobiales</taxon>
        <taxon>Nitrobacteraceae</taxon>
        <taxon>Bradyrhizobium</taxon>
    </lineage>
</organism>
<reference evidence="4" key="1">
    <citation type="journal article" date="2021" name="ISME J.">
        <title>Evolutionary origin and ecological implication of a unique nif island in free-living Bradyrhizobium lineages.</title>
        <authorList>
            <person name="Tao J."/>
        </authorList>
    </citation>
    <scope>NUCLEOTIDE SEQUENCE [LARGE SCALE GENOMIC DNA]</scope>
    <source>
        <strain evidence="4">SZCCT0094</strain>
    </source>
</reference>
<dbReference type="SUPFAM" id="SSF109854">
    <property type="entry name" value="DinB/YfiT-like putative metalloenzymes"/>
    <property type="match status" value="1"/>
</dbReference>
<dbReference type="EMBL" id="JAFCLK010000004">
    <property type="protein sequence ID" value="MBR1135188.1"/>
    <property type="molecule type" value="Genomic_DNA"/>
</dbReference>
<comment type="caution">
    <text evidence="3">The sequence shown here is derived from an EMBL/GenBank/DDBJ whole genome shotgun (WGS) entry which is preliminary data.</text>
</comment>
<proteinExistence type="inferred from homology"/>
<dbReference type="Gene3D" id="1.20.120.450">
    <property type="entry name" value="dinb family like domain"/>
    <property type="match status" value="1"/>
</dbReference>
<protein>
    <recommendedName>
        <fullName evidence="5">Damage-inducible protein DinB</fullName>
    </recommendedName>
</protein>
<keyword evidence="2" id="KW-0479">Metal-binding</keyword>
<dbReference type="PANTHER" id="PTHR37302">
    <property type="entry name" value="SLR1116 PROTEIN"/>
    <property type="match status" value="1"/>
</dbReference>
<evidence type="ECO:0008006" key="5">
    <source>
        <dbReference type="Google" id="ProtNLM"/>
    </source>
</evidence>
<evidence type="ECO:0000313" key="3">
    <source>
        <dbReference type="EMBL" id="MBR1135188.1"/>
    </source>
</evidence>
<evidence type="ECO:0000313" key="4">
    <source>
        <dbReference type="Proteomes" id="UP001314635"/>
    </source>
</evidence>
<keyword evidence="4" id="KW-1185">Reference proteome</keyword>
<dbReference type="Pfam" id="PF05163">
    <property type="entry name" value="DinB"/>
    <property type="match status" value="1"/>
</dbReference>
<sequence>MPHLLLIDGLRTLAIHNQRINDRLLNLSIELSEVDLLADRGAFFGSIFNHWNHLMFGDLMLLRRIRDGSPGSDVLDELATFPTPKTPRDVYYHDMVTLAHNRRRLDSLLVKWAMSVPGPTLGQKLRYTSTEGDPIVIARGKLALHLFMHQLHHRGQLTTLLSQLGIDYGSTDMPLIVPEALDSLCWSR</sequence>
<dbReference type="PANTHER" id="PTHR37302:SF1">
    <property type="entry name" value="PROTEIN DINB"/>
    <property type="match status" value="1"/>
</dbReference>
<dbReference type="InterPro" id="IPR034660">
    <property type="entry name" value="DinB/YfiT-like"/>
</dbReference>
<gene>
    <name evidence="3" type="ORF">JQ619_05385</name>
</gene>
<accession>A0ABS5G1R4</accession>
<evidence type="ECO:0000256" key="2">
    <source>
        <dbReference type="ARBA" id="ARBA00022723"/>
    </source>
</evidence>
<dbReference type="InterPro" id="IPR007837">
    <property type="entry name" value="DinB"/>
</dbReference>
<dbReference type="Proteomes" id="UP001314635">
    <property type="component" value="Unassembled WGS sequence"/>
</dbReference>
<evidence type="ECO:0000256" key="1">
    <source>
        <dbReference type="ARBA" id="ARBA00008635"/>
    </source>
</evidence>
<comment type="similarity">
    <text evidence="1">Belongs to the DinB family.</text>
</comment>
<dbReference type="RefSeq" id="WP_172238605.1">
    <property type="nucleotide sequence ID" value="NZ_JABFDP010000020.1"/>
</dbReference>
<name>A0ABS5G1R4_9BRAD</name>